<name>A0A7J8D706_ROUAE</name>
<protein>
    <submittedName>
        <fullName evidence="1">Uncharacterized protein</fullName>
    </submittedName>
</protein>
<keyword evidence="2" id="KW-1185">Reference proteome</keyword>
<gene>
    <name evidence="1" type="ORF">HJG63_008903</name>
</gene>
<evidence type="ECO:0000313" key="1">
    <source>
        <dbReference type="EMBL" id="KAF6418908.1"/>
    </source>
</evidence>
<organism evidence="1 2">
    <name type="scientific">Rousettus aegyptiacus</name>
    <name type="common">Egyptian fruit bat</name>
    <name type="synonym">Pteropus aegyptiacus</name>
    <dbReference type="NCBI Taxonomy" id="9407"/>
    <lineage>
        <taxon>Eukaryota</taxon>
        <taxon>Metazoa</taxon>
        <taxon>Chordata</taxon>
        <taxon>Craniata</taxon>
        <taxon>Vertebrata</taxon>
        <taxon>Euteleostomi</taxon>
        <taxon>Mammalia</taxon>
        <taxon>Eutheria</taxon>
        <taxon>Laurasiatheria</taxon>
        <taxon>Chiroptera</taxon>
        <taxon>Yinpterochiroptera</taxon>
        <taxon>Pteropodoidea</taxon>
        <taxon>Pteropodidae</taxon>
        <taxon>Rousettinae</taxon>
        <taxon>Rousettus</taxon>
    </lineage>
</organism>
<accession>A0A7J8D706</accession>
<reference evidence="1 2" key="1">
    <citation type="journal article" date="2020" name="Nature">
        <title>Six reference-quality genomes reveal evolution of bat adaptations.</title>
        <authorList>
            <person name="Jebb D."/>
            <person name="Huang Z."/>
            <person name="Pippel M."/>
            <person name="Hughes G.M."/>
            <person name="Lavrichenko K."/>
            <person name="Devanna P."/>
            <person name="Winkler S."/>
            <person name="Jermiin L.S."/>
            <person name="Skirmuntt E.C."/>
            <person name="Katzourakis A."/>
            <person name="Burkitt-Gray L."/>
            <person name="Ray D.A."/>
            <person name="Sullivan K.A.M."/>
            <person name="Roscito J.G."/>
            <person name="Kirilenko B.M."/>
            <person name="Davalos L.M."/>
            <person name="Corthals A.P."/>
            <person name="Power M.L."/>
            <person name="Jones G."/>
            <person name="Ransome R.D."/>
            <person name="Dechmann D.K.N."/>
            <person name="Locatelli A.G."/>
            <person name="Puechmaille S.J."/>
            <person name="Fedrigo O."/>
            <person name="Jarvis E.D."/>
            <person name="Hiller M."/>
            <person name="Vernes S.C."/>
            <person name="Myers E.W."/>
            <person name="Teeling E.C."/>
        </authorList>
    </citation>
    <scope>NUCLEOTIDE SEQUENCE [LARGE SCALE GENOMIC DNA]</scope>
    <source>
        <strain evidence="1">MRouAeg1</strain>
        <tissue evidence="1">Muscle</tissue>
    </source>
</reference>
<evidence type="ECO:0000313" key="2">
    <source>
        <dbReference type="Proteomes" id="UP000593571"/>
    </source>
</evidence>
<proteinExistence type="predicted"/>
<dbReference type="Proteomes" id="UP000593571">
    <property type="component" value="Unassembled WGS sequence"/>
</dbReference>
<sequence>MSVFHSHHGYVSKLNNLKSKVFPEIYPKMSLSISFCFLTFLFFPPSLSLSTSCHIHKTYVTNMTTHPSPPNPTKCKCRSHNLPTCLNLFYILHEHCFSSLDMRFTGRLVHLMILFIVDIYFSQTF</sequence>
<dbReference type="EMBL" id="JACASE010000013">
    <property type="protein sequence ID" value="KAF6418908.1"/>
    <property type="molecule type" value="Genomic_DNA"/>
</dbReference>
<dbReference type="AlphaFoldDB" id="A0A7J8D706"/>
<comment type="caution">
    <text evidence="1">The sequence shown here is derived from an EMBL/GenBank/DDBJ whole genome shotgun (WGS) entry which is preliminary data.</text>
</comment>